<dbReference type="GO" id="GO:0006571">
    <property type="term" value="P:tyrosine biosynthetic process"/>
    <property type="evidence" value="ECO:0007669"/>
    <property type="project" value="TreeGrafter"/>
</dbReference>
<dbReference type="CDD" id="cd00609">
    <property type="entry name" value="AAT_like"/>
    <property type="match status" value="1"/>
</dbReference>
<comment type="cofactor">
    <cofactor evidence="1">
        <name>pyridoxal 5'-phosphate</name>
        <dbReference type="ChEBI" id="CHEBI:597326"/>
    </cofactor>
</comment>
<dbReference type="Gene3D" id="3.40.640.10">
    <property type="entry name" value="Type I PLP-dependent aspartate aminotransferase-like (Major domain)"/>
    <property type="match status" value="1"/>
</dbReference>
<dbReference type="Proteomes" id="UP000325672">
    <property type="component" value="Unassembled WGS sequence"/>
</dbReference>
<dbReference type="OrthoDB" id="691673at2759"/>
<dbReference type="GO" id="GO:0008793">
    <property type="term" value="F:aromatic-amino-acid transaminase activity"/>
    <property type="evidence" value="ECO:0007669"/>
    <property type="project" value="TreeGrafter"/>
</dbReference>
<comment type="similarity">
    <text evidence="2">Belongs to the class-I pyridoxal-phosphate-dependent aminotransferase family.</text>
</comment>
<organism evidence="7 8">
    <name type="scientific">Aspergillus pseudotamarii</name>
    <dbReference type="NCBI Taxonomy" id="132259"/>
    <lineage>
        <taxon>Eukaryota</taxon>
        <taxon>Fungi</taxon>
        <taxon>Dikarya</taxon>
        <taxon>Ascomycota</taxon>
        <taxon>Pezizomycotina</taxon>
        <taxon>Eurotiomycetes</taxon>
        <taxon>Eurotiomycetidae</taxon>
        <taxon>Eurotiales</taxon>
        <taxon>Aspergillaceae</taxon>
        <taxon>Aspergillus</taxon>
        <taxon>Aspergillus subgen. Circumdati</taxon>
    </lineage>
</organism>
<evidence type="ECO:0000256" key="5">
    <source>
        <dbReference type="ARBA" id="ARBA00022898"/>
    </source>
</evidence>
<evidence type="ECO:0000313" key="8">
    <source>
        <dbReference type="Proteomes" id="UP000325672"/>
    </source>
</evidence>
<keyword evidence="3" id="KW-0032">Aminotransferase</keyword>
<dbReference type="InterPro" id="IPR015424">
    <property type="entry name" value="PyrdxlP-dep_Trfase"/>
</dbReference>
<keyword evidence="4 7" id="KW-0808">Transferase</keyword>
<dbReference type="GO" id="GO:0030170">
    <property type="term" value="F:pyridoxal phosphate binding"/>
    <property type="evidence" value="ECO:0007669"/>
    <property type="project" value="InterPro"/>
</dbReference>
<dbReference type="RefSeq" id="XP_031912127.1">
    <property type="nucleotide sequence ID" value="XM_032057471.1"/>
</dbReference>
<dbReference type="InterPro" id="IPR015421">
    <property type="entry name" value="PyrdxlP-dep_Trfase_major"/>
</dbReference>
<dbReference type="GeneID" id="43641681"/>
<evidence type="ECO:0000256" key="2">
    <source>
        <dbReference type="ARBA" id="ARBA00007441"/>
    </source>
</evidence>
<dbReference type="InterPro" id="IPR050859">
    <property type="entry name" value="Class-I_PLP-dep_aminotransf"/>
</dbReference>
<dbReference type="PANTHER" id="PTHR42790:SF21">
    <property type="entry name" value="AROMATIC_AMINOADIPATE AMINOTRANSFERASE 1"/>
    <property type="match status" value="1"/>
</dbReference>
<dbReference type="InterPro" id="IPR004839">
    <property type="entry name" value="Aminotransferase_I/II_large"/>
</dbReference>
<dbReference type="EMBL" id="ML743587">
    <property type="protein sequence ID" value="KAE8136064.1"/>
    <property type="molecule type" value="Genomic_DNA"/>
</dbReference>
<reference evidence="7 8" key="1">
    <citation type="submission" date="2019-04" db="EMBL/GenBank/DDBJ databases">
        <title>Friends and foes A comparative genomics study of 23 Aspergillus species from section Flavi.</title>
        <authorList>
            <consortium name="DOE Joint Genome Institute"/>
            <person name="Kjaerbolling I."/>
            <person name="Vesth T."/>
            <person name="Frisvad J.C."/>
            <person name="Nybo J.L."/>
            <person name="Theobald S."/>
            <person name="Kildgaard S."/>
            <person name="Isbrandt T."/>
            <person name="Kuo A."/>
            <person name="Sato A."/>
            <person name="Lyhne E.K."/>
            <person name="Kogle M.E."/>
            <person name="Wiebenga A."/>
            <person name="Kun R.S."/>
            <person name="Lubbers R.J."/>
            <person name="Makela M.R."/>
            <person name="Barry K."/>
            <person name="Chovatia M."/>
            <person name="Clum A."/>
            <person name="Daum C."/>
            <person name="Haridas S."/>
            <person name="He G."/>
            <person name="LaButti K."/>
            <person name="Lipzen A."/>
            <person name="Mondo S."/>
            <person name="Riley R."/>
            <person name="Salamov A."/>
            <person name="Simmons B.A."/>
            <person name="Magnuson J.K."/>
            <person name="Henrissat B."/>
            <person name="Mortensen U.H."/>
            <person name="Larsen T.O."/>
            <person name="Devries R.P."/>
            <person name="Grigoriev I.V."/>
            <person name="Machida M."/>
            <person name="Baker S.E."/>
            <person name="Andersen M.R."/>
        </authorList>
    </citation>
    <scope>NUCLEOTIDE SEQUENCE [LARGE SCALE GENOMIC DNA]</scope>
    <source>
        <strain evidence="7 8">CBS 117625</strain>
    </source>
</reference>
<evidence type="ECO:0000256" key="4">
    <source>
        <dbReference type="ARBA" id="ARBA00022679"/>
    </source>
</evidence>
<dbReference type="GO" id="GO:0047536">
    <property type="term" value="F:2-aminoadipate transaminase activity"/>
    <property type="evidence" value="ECO:0007669"/>
    <property type="project" value="TreeGrafter"/>
</dbReference>
<proteinExistence type="inferred from homology"/>
<dbReference type="SUPFAM" id="SSF53383">
    <property type="entry name" value="PLP-dependent transferases"/>
    <property type="match status" value="1"/>
</dbReference>
<evidence type="ECO:0000256" key="3">
    <source>
        <dbReference type="ARBA" id="ARBA00022576"/>
    </source>
</evidence>
<evidence type="ECO:0000256" key="1">
    <source>
        <dbReference type="ARBA" id="ARBA00001933"/>
    </source>
</evidence>
<dbReference type="AlphaFoldDB" id="A0A5N6SSF2"/>
<sequence length="506" mass="56452">MVMSTVSIVHSPIQLAPSCSTIPANTAPSLKVLSNNNGKPLSKSMQHHFSSESKDFSGSSLKKLSAQLHGRQVISLGTGRPTADFYPWESLTFRGMVPHPPASVTTSVKTVEHTVTKHSDIYNLSSGLNYGPTVGSPSLVRFLTEHVEITHHPSYADWSISLTSGSTAALEIAFRIFCDRGDTVLAERFTYPGAIEGAKLLGLRFEGVEMDVQGLRPEALERTLREWDLSRGPKPRVLYTIPTGQNPTGATQSTERRRAIYDIAEEHDLIIIEDDPYYFLRMGACRADHGRTEKTSELPSYLALDRSGRVVRLDSVSKILAPGLRAGWVTANTQIIAKFIAYQEITTVEVNGPSQLMLWALLEQKWGHQGFAAWLDHISLAYRTRRDALLHTCDQYLPRDICTWDPPEYGMFVWLRLNWEIHPLFKSEVEAAEREELLSEVAERININAIENGVQVTKGLLFTSNQKPNGELQFRLTFAAAPAEQFEKALKALGDTVRQEFALTCE</sequence>
<accession>A0A5N6SSF2</accession>
<keyword evidence="5" id="KW-0663">Pyridoxal phosphate</keyword>
<dbReference type="GO" id="GO:0019878">
    <property type="term" value="P:lysine biosynthetic process via aminoadipic acid"/>
    <property type="evidence" value="ECO:0007669"/>
    <property type="project" value="TreeGrafter"/>
</dbReference>
<evidence type="ECO:0000259" key="6">
    <source>
        <dbReference type="Pfam" id="PF00155"/>
    </source>
</evidence>
<evidence type="ECO:0000313" key="7">
    <source>
        <dbReference type="EMBL" id="KAE8136064.1"/>
    </source>
</evidence>
<dbReference type="Pfam" id="PF00155">
    <property type="entry name" value="Aminotran_1_2"/>
    <property type="match status" value="1"/>
</dbReference>
<gene>
    <name evidence="7" type="ORF">BDV38DRAFT_272342</name>
</gene>
<protein>
    <submittedName>
        <fullName evidence="7">PLP-dependent transferase</fullName>
    </submittedName>
</protein>
<feature type="domain" description="Aminotransferase class I/classII large" evidence="6">
    <location>
        <begin position="110"/>
        <end position="493"/>
    </location>
</feature>
<dbReference type="PANTHER" id="PTHR42790">
    <property type="entry name" value="AMINOTRANSFERASE"/>
    <property type="match status" value="1"/>
</dbReference>
<keyword evidence="8" id="KW-1185">Reference proteome</keyword>
<name>A0A5N6SSF2_ASPPS</name>
<dbReference type="GO" id="GO:0009074">
    <property type="term" value="P:aromatic amino acid family catabolic process"/>
    <property type="evidence" value="ECO:0007669"/>
    <property type="project" value="TreeGrafter"/>
</dbReference>